<keyword evidence="3" id="KW-1185">Reference proteome</keyword>
<dbReference type="GeneID" id="80926782"/>
<sequence>MSKSFQEFKLFCNKVGLDFQWLNAQSPKSVPENNPSESPTTTNEVEKQKLRPATEPLKLEEPENSANNFFDDFKNAQLWNVFKKNSSDVLPADAYTEINPEQLPEIAPETRPEANEIICSNRENPTMINELLPAPFARRKQGKTVFTTPYSRSHTATTASSAPNPHDCDAFLSPPSAQGHNAIVPYTTYSTSGNNDSVPSLASSVSTSSSVYSPWDPSHLPFPPSFQADAFTSPDSEASCSKYSHTKHSRPGESNESRVTLGISCRNTVNTAEKLDHHERFQSRRSEVITAPRRQDTNCSACSAAAFIESNSTVNTTIPSYMKKYLKKPQNWFEKTMGKYCPLFLRGTKNIDYDSSEFRFERKMIAVQYLLLDEHSEPRMYYNPSNKTIPFWKRPLNFDTMPSYDQLLDEAERCFDSYQYRYVGFQRIEPYSIFYPWKNTQREIDLVLDHIHFSLDVGNKKSLKRKGNITLDTLDSEIDRDVRIKPYQCFPSNNLVYEGLAHPAEQSLIEDPDASLIERAYQALVNICKESDPPSDDLPTRHNNSAPQLAVTVQSKSCRLLLVRECSTATEADINKEFRFNLRTREVEVTVPAPPHPCETRGLLQRWLLPLVRQ</sequence>
<organism evidence="2 3">
    <name type="scientific">Saccharomyces kudriavzevii (strain ATCC MYA-4449 / AS 2.2408 / CBS 8840 / NBRC 1802 / NCYC 2889)</name>
    <name type="common">Yeast</name>
    <dbReference type="NCBI Taxonomy" id="226230"/>
    <lineage>
        <taxon>Eukaryota</taxon>
        <taxon>Fungi</taxon>
        <taxon>Dikarya</taxon>
        <taxon>Ascomycota</taxon>
        <taxon>Saccharomycotina</taxon>
        <taxon>Saccharomycetes</taxon>
        <taxon>Saccharomycetales</taxon>
        <taxon>Saccharomycetaceae</taxon>
        <taxon>Saccharomyces</taxon>
    </lineage>
</organism>
<feature type="compositionally biased region" description="Polar residues" evidence="1">
    <location>
        <begin position="25"/>
        <end position="43"/>
    </location>
</feature>
<evidence type="ECO:0000313" key="2">
    <source>
        <dbReference type="EMBL" id="CAI4050288.1"/>
    </source>
</evidence>
<name>A0AA35J7V6_SACK1</name>
<gene>
    <name evidence="2" type="primary">SKDI14G3040</name>
    <name evidence="2" type="ORF">SKDI_14G3040</name>
</gene>
<dbReference type="Proteomes" id="UP001162087">
    <property type="component" value="Chromosome 14"/>
</dbReference>
<feature type="region of interest" description="Disordered" evidence="1">
    <location>
        <begin position="147"/>
        <end position="175"/>
    </location>
</feature>
<feature type="region of interest" description="Disordered" evidence="1">
    <location>
        <begin position="237"/>
        <end position="258"/>
    </location>
</feature>
<dbReference type="AlphaFoldDB" id="A0AA35J7V6"/>
<protein>
    <recommendedName>
        <fullName evidence="4">YNL034W-like protein</fullName>
    </recommendedName>
</protein>
<proteinExistence type="predicted"/>
<evidence type="ECO:0008006" key="4">
    <source>
        <dbReference type="Google" id="ProtNLM"/>
    </source>
</evidence>
<feature type="region of interest" description="Disordered" evidence="1">
    <location>
        <begin position="25"/>
        <end position="63"/>
    </location>
</feature>
<accession>A0AA35J7V6</accession>
<reference evidence="2" key="1">
    <citation type="submission" date="2022-10" db="EMBL/GenBank/DDBJ databases">
        <authorList>
            <person name="Byrne P K."/>
        </authorList>
    </citation>
    <scope>NUCLEOTIDE SEQUENCE</scope>
    <source>
        <strain evidence="2">IFO1802</strain>
    </source>
</reference>
<dbReference type="EMBL" id="OX365909">
    <property type="protein sequence ID" value="CAI4050288.1"/>
    <property type="molecule type" value="Genomic_DNA"/>
</dbReference>
<feature type="compositionally biased region" description="Low complexity" evidence="1">
    <location>
        <begin position="153"/>
        <end position="162"/>
    </location>
</feature>
<dbReference type="RefSeq" id="XP_056084777.1">
    <property type="nucleotide sequence ID" value="XM_056230905.1"/>
</dbReference>
<evidence type="ECO:0000256" key="1">
    <source>
        <dbReference type="SAM" id="MobiDB-lite"/>
    </source>
</evidence>
<evidence type="ECO:0000313" key="3">
    <source>
        <dbReference type="Proteomes" id="UP001162087"/>
    </source>
</evidence>